<name>A0A2S3R203_VIBVL</name>
<comment type="caution">
    <text evidence="1">The sequence shown here is derived from an EMBL/GenBank/DDBJ whole genome shotgun (WGS) entry which is preliminary data.</text>
</comment>
<dbReference type="Proteomes" id="UP000237466">
    <property type="component" value="Unassembled WGS sequence"/>
</dbReference>
<organism evidence="1 2">
    <name type="scientific">Vibrio vulnificus</name>
    <dbReference type="NCBI Taxonomy" id="672"/>
    <lineage>
        <taxon>Bacteria</taxon>
        <taxon>Pseudomonadati</taxon>
        <taxon>Pseudomonadota</taxon>
        <taxon>Gammaproteobacteria</taxon>
        <taxon>Vibrionales</taxon>
        <taxon>Vibrionaceae</taxon>
        <taxon>Vibrio</taxon>
    </lineage>
</organism>
<dbReference type="RefSeq" id="WP_095665301.1">
    <property type="nucleotide sequence ID" value="NZ_PDGH01000101.1"/>
</dbReference>
<reference evidence="1 2" key="1">
    <citation type="journal article" date="2018" name="Front. Microbiol.">
        <title>Phylogeny of Vibrio vulnificus from the Analysis of the Core-Genome: Implications for Intra-Species Taxonomy.</title>
        <authorList>
            <person name="Roig F.J."/>
            <person name="Gonzalez-Candelas F."/>
            <person name="Sanjuan E."/>
            <person name="Fouz B."/>
            <person name="Feil E.J."/>
            <person name="Llorens C."/>
            <person name="Baker-Austin C."/>
            <person name="Oliver J.D."/>
            <person name="Danin-Poleg Y."/>
            <person name="Gibas C.J."/>
            <person name="Kashi Y."/>
            <person name="Gulig P.A."/>
            <person name="Morrison S.S."/>
            <person name="Amaro C."/>
        </authorList>
    </citation>
    <scope>NUCLEOTIDE SEQUENCE [LARGE SCALE GENOMIC DNA]</scope>
    <source>
        <strain evidence="1 2">CECT4608</strain>
    </source>
</reference>
<gene>
    <name evidence="1" type="ORF">CRN52_13685</name>
</gene>
<accession>A0A2S3R203</accession>
<evidence type="ECO:0000313" key="1">
    <source>
        <dbReference type="EMBL" id="POB47125.1"/>
    </source>
</evidence>
<protein>
    <submittedName>
        <fullName evidence="1">Uncharacterized protein</fullName>
    </submittedName>
</protein>
<sequence>MTETLTIKEALLAQGLKLTDDHQSGSGFDANHDLDELHTSFMKCGWQLDFNGSVGNGIRQAAYSQSQFGGGRAVLHFRNEKVYYLTLNYSRNFHD</sequence>
<dbReference type="EMBL" id="PDGH01000101">
    <property type="protein sequence ID" value="POB47125.1"/>
    <property type="molecule type" value="Genomic_DNA"/>
</dbReference>
<dbReference type="AlphaFoldDB" id="A0A2S3R203"/>
<proteinExistence type="predicted"/>
<evidence type="ECO:0000313" key="2">
    <source>
        <dbReference type="Proteomes" id="UP000237466"/>
    </source>
</evidence>